<organism evidence="2 3">
    <name type="scientific">Pteropus alecto</name>
    <name type="common">Black flying fox</name>
    <dbReference type="NCBI Taxonomy" id="9402"/>
    <lineage>
        <taxon>Eukaryota</taxon>
        <taxon>Metazoa</taxon>
        <taxon>Chordata</taxon>
        <taxon>Craniata</taxon>
        <taxon>Vertebrata</taxon>
        <taxon>Euteleostomi</taxon>
        <taxon>Mammalia</taxon>
        <taxon>Eutheria</taxon>
        <taxon>Laurasiatheria</taxon>
        <taxon>Chiroptera</taxon>
        <taxon>Yinpterochiroptera</taxon>
        <taxon>Pteropodoidea</taxon>
        <taxon>Pteropodidae</taxon>
        <taxon>Pteropodinae</taxon>
        <taxon>Pteropus</taxon>
    </lineage>
</organism>
<dbReference type="EMBL" id="KB031158">
    <property type="protein sequence ID" value="ELK00185.1"/>
    <property type="molecule type" value="Genomic_DNA"/>
</dbReference>
<feature type="compositionally biased region" description="Basic and acidic residues" evidence="1">
    <location>
        <begin position="1"/>
        <end position="11"/>
    </location>
</feature>
<feature type="region of interest" description="Disordered" evidence="1">
    <location>
        <begin position="74"/>
        <end position="94"/>
    </location>
</feature>
<dbReference type="Proteomes" id="UP000010552">
    <property type="component" value="Unassembled WGS sequence"/>
</dbReference>
<gene>
    <name evidence="2" type="ORF">PAL_GLEAN10025296</name>
</gene>
<dbReference type="AlphaFoldDB" id="L5JLG1"/>
<dbReference type="InParanoid" id="L5JLG1"/>
<accession>L5JLG1</accession>
<feature type="region of interest" description="Disordered" evidence="1">
    <location>
        <begin position="113"/>
        <end position="132"/>
    </location>
</feature>
<evidence type="ECO:0000256" key="1">
    <source>
        <dbReference type="SAM" id="MobiDB-lite"/>
    </source>
</evidence>
<keyword evidence="3" id="KW-1185">Reference proteome</keyword>
<protein>
    <submittedName>
        <fullName evidence="2">Uncharacterized protein</fullName>
    </submittedName>
</protein>
<proteinExistence type="predicted"/>
<sequence>MDTREPKEPISRLRNSTKFGGGTVHVCRSERSIGERSSSEALGWVGLPFLEDPHSQEGPARRSRLSVRGTPLQAIAHPAASSKAPTSGRSAGRWEVGGSTAWRLPQRLTDFPLAPWRPLTPGSPAIRPREAG</sequence>
<feature type="region of interest" description="Disordered" evidence="1">
    <location>
        <begin position="1"/>
        <end position="21"/>
    </location>
</feature>
<name>L5JLG1_PTEAL</name>
<reference evidence="3" key="1">
    <citation type="journal article" date="2013" name="Science">
        <title>Comparative analysis of bat genomes provides insight into the evolution of flight and immunity.</title>
        <authorList>
            <person name="Zhang G."/>
            <person name="Cowled C."/>
            <person name="Shi Z."/>
            <person name="Huang Z."/>
            <person name="Bishop-Lilly K.A."/>
            <person name="Fang X."/>
            <person name="Wynne J.W."/>
            <person name="Xiong Z."/>
            <person name="Baker M.L."/>
            <person name="Zhao W."/>
            <person name="Tachedjian M."/>
            <person name="Zhu Y."/>
            <person name="Zhou P."/>
            <person name="Jiang X."/>
            <person name="Ng J."/>
            <person name="Yang L."/>
            <person name="Wu L."/>
            <person name="Xiao J."/>
            <person name="Feng Y."/>
            <person name="Chen Y."/>
            <person name="Sun X."/>
            <person name="Zhang Y."/>
            <person name="Marsh G.A."/>
            <person name="Crameri G."/>
            <person name="Broder C.C."/>
            <person name="Frey K.G."/>
            <person name="Wang L.F."/>
            <person name="Wang J."/>
        </authorList>
    </citation>
    <scope>NUCLEOTIDE SEQUENCE [LARGE SCALE GENOMIC DNA]</scope>
</reference>
<evidence type="ECO:0000313" key="2">
    <source>
        <dbReference type="EMBL" id="ELK00185.1"/>
    </source>
</evidence>
<evidence type="ECO:0000313" key="3">
    <source>
        <dbReference type="Proteomes" id="UP000010552"/>
    </source>
</evidence>